<dbReference type="GO" id="GO:0009279">
    <property type="term" value="C:cell outer membrane"/>
    <property type="evidence" value="ECO:0007669"/>
    <property type="project" value="UniProtKB-SubCell"/>
</dbReference>
<dbReference type="Gene3D" id="2.170.130.10">
    <property type="entry name" value="TonB-dependent receptor, plug domain"/>
    <property type="match status" value="1"/>
</dbReference>
<reference evidence="14 15" key="1">
    <citation type="submission" date="2018-04" db="EMBL/GenBank/DDBJ databases">
        <title>Genomic Encyclopedia of Type Strains, Phase III (KMG-III): the genomes of soil and plant-associated and newly described type strains.</title>
        <authorList>
            <person name="Whitman W."/>
        </authorList>
    </citation>
    <scope>NUCLEOTIDE SEQUENCE [LARGE SCALE GENOMIC DNA]</scope>
    <source>
        <strain evidence="14 15">NW12</strain>
    </source>
</reference>
<dbReference type="InterPro" id="IPR012910">
    <property type="entry name" value="Plug_dom"/>
</dbReference>
<comment type="caution">
    <text evidence="14">The sequence shown here is derived from an EMBL/GenBank/DDBJ whole genome shotgun (WGS) entry which is preliminary data.</text>
</comment>
<keyword evidence="15" id="KW-1185">Reference proteome</keyword>
<evidence type="ECO:0000256" key="5">
    <source>
        <dbReference type="ARBA" id="ARBA00023077"/>
    </source>
</evidence>
<evidence type="ECO:0000259" key="13">
    <source>
        <dbReference type="Pfam" id="PF07715"/>
    </source>
</evidence>
<keyword evidence="3 8" id="KW-1134">Transmembrane beta strand</keyword>
<keyword evidence="4 8" id="KW-0812">Transmembrane</keyword>
<feature type="domain" description="TonB-dependent receptor-like beta-barrel" evidence="12">
    <location>
        <begin position="558"/>
        <end position="976"/>
    </location>
</feature>
<gene>
    <name evidence="14" type="ORF">C8J24_2478</name>
</gene>
<dbReference type="PANTHER" id="PTHR47234">
    <property type="match status" value="1"/>
</dbReference>
<evidence type="ECO:0000256" key="8">
    <source>
        <dbReference type="PROSITE-ProRule" id="PRU01360"/>
    </source>
</evidence>
<feature type="signal peptide" evidence="11">
    <location>
        <begin position="1"/>
        <end position="26"/>
    </location>
</feature>
<name>A0A2T4YRU0_9SPHN</name>
<dbReference type="InterPro" id="IPR036942">
    <property type="entry name" value="Beta-barrel_TonB_sf"/>
</dbReference>
<dbReference type="EMBL" id="PZZN01000002">
    <property type="protein sequence ID" value="PTM46238.1"/>
    <property type="molecule type" value="Genomic_DNA"/>
</dbReference>
<evidence type="ECO:0000259" key="12">
    <source>
        <dbReference type="Pfam" id="PF00593"/>
    </source>
</evidence>
<dbReference type="Pfam" id="PF00593">
    <property type="entry name" value="TonB_dep_Rec_b-barrel"/>
    <property type="match status" value="1"/>
</dbReference>
<evidence type="ECO:0000313" key="15">
    <source>
        <dbReference type="Proteomes" id="UP000240996"/>
    </source>
</evidence>
<dbReference type="RefSeq" id="WP_208620952.1">
    <property type="nucleotide sequence ID" value="NZ_PZZN01000002.1"/>
</dbReference>
<sequence length="1010" mass="106518">MRQVINFAVLRSVLAASTMLATPAFAQDVLQDATKPVPAESQTPAAQAAPTPDAAPATEAAPAPATPQSDIVVTGSRIISSGFTAPTPTQVLSAESIAKNAQPNVFTTVAQLPSLQGSTGATVGANGTSTGVQGLSALSLRGLQPIRTLTLIDGQRVVGANVTGVADVSLFPQLLIERVDVVTGGASASYGSDAVGGVVNFVTNTRFTGFKANLQSGISTYGDDGNYTVQAAVGKSLFNDRLHLIGSGEYSHEDGIGSAGFGVGSNPDGSGPGGRNWLVSRNLINRGITNDGGPQYLDRSFTQANNTALYGLITAGPLQGTAFDVNGNPRQFEYGSNGVPLKDANGNVLGCYNGVCEGGDRSGNVTNANSLKSTITRLSGYGRIGFDIDPDNELYTTVNVARVTTGNIPNVGSAQFGNLTLQCANPYVPTSIQEACAANGITQFRYGVDNAIFPNSISVRTEREQYRFVAGAKGKIQAFGGDWRYDAYYQHGTGITDITVRDIPLMPRYNAAIQAVRAPDGSITCANPAAVASGCVPLNIIGGQTPSAAALAYILPGNGPYQHTRQTQDVASFSVSGEPLQLPAGALSVAFGSEYRHEFYQVNADPYGNGVVTSGAYDAQYPSDPLLNPQGGNWYAGNYRDGRGAYSVYESFLEVNAPLFNSDGVGKANLNAAGRATNYSTSGTVYTWKVGATWDTPVDGIRFRGVTSRDIRAPNLSELFAAPVTSNRTGTTDPFNPGRTLTVLQTTTGNTALRPEVARNTEFGVILSRPSWAPRLNISVDYYRIKIKSAIAALDAQTQINLCFAGVTFTCNSFDISDPNNASVTVQPFNFASIFTDGFDIEASYQVPLSGIGLPGQASLRGLATHVKNFVSDRGLPNTIPIQGAGVNLGQGATPSWKVLAVQDWTTDLFSMTLQERWISAGVISNEYIVCQTNCPVSTIDHPTIDRNHLDSAFYVDISASYKFTDAVQGYVKVDNMFNKDAATVPSDITNPGLYDVVGRAFRVGMRANF</sequence>
<evidence type="ECO:0000256" key="7">
    <source>
        <dbReference type="ARBA" id="ARBA00023237"/>
    </source>
</evidence>
<dbReference type="Gene3D" id="2.40.170.20">
    <property type="entry name" value="TonB-dependent receptor, beta-barrel domain"/>
    <property type="match status" value="1"/>
</dbReference>
<feature type="chain" id="PRO_5015703854" evidence="11">
    <location>
        <begin position="27"/>
        <end position="1010"/>
    </location>
</feature>
<dbReference type="InterPro" id="IPR000531">
    <property type="entry name" value="Beta-barrel_TonB"/>
</dbReference>
<keyword evidence="7 8" id="KW-0998">Cell outer membrane</keyword>
<proteinExistence type="inferred from homology"/>
<accession>A0A2T4YRU0</accession>
<organism evidence="14 15">
    <name type="scientific">Sphingomonas aerolata</name>
    <dbReference type="NCBI Taxonomy" id="185951"/>
    <lineage>
        <taxon>Bacteria</taxon>
        <taxon>Pseudomonadati</taxon>
        <taxon>Pseudomonadota</taxon>
        <taxon>Alphaproteobacteria</taxon>
        <taxon>Sphingomonadales</taxon>
        <taxon>Sphingomonadaceae</taxon>
        <taxon>Sphingomonas</taxon>
    </lineage>
</organism>
<dbReference type="Proteomes" id="UP000240996">
    <property type="component" value="Unassembled WGS sequence"/>
</dbReference>
<evidence type="ECO:0000256" key="6">
    <source>
        <dbReference type="ARBA" id="ARBA00023136"/>
    </source>
</evidence>
<evidence type="ECO:0000256" key="1">
    <source>
        <dbReference type="ARBA" id="ARBA00004571"/>
    </source>
</evidence>
<dbReference type="SUPFAM" id="SSF56935">
    <property type="entry name" value="Porins"/>
    <property type="match status" value="1"/>
</dbReference>
<protein>
    <submittedName>
        <fullName evidence="14">TonB-dependent receptor-like protein</fullName>
    </submittedName>
</protein>
<dbReference type="Pfam" id="PF07715">
    <property type="entry name" value="Plug"/>
    <property type="match status" value="1"/>
</dbReference>
<dbReference type="AlphaFoldDB" id="A0A2T4YRU0"/>
<keyword evidence="11" id="KW-0732">Signal</keyword>
<dbReference type="PROSITE" id="PS52016">
    <property type="entry name" value="TONB_DEPENDENT_REC_3"/>
    <property type="match status" value="1"/>
</dbReference>
<dbReference type="InterPro" id="IPR037066">
    <property type="entry name" value="Plug_dom_sf"/>
</dbReference>
<evidence type="ECO:0000256" key="4">
    <source>
        <dbReference type="ARBA" id="ARBA00022692"/>
    </source>
</evidence>
<dbReference type="InterPro" id="IPR039426">
    <property type="entry name" value="TonB-dep_rcpt-like"/>
</dbReference>
<comment type="similarity">
    <text evidence="8 9">Belongs to the TonB-dependent receptor family.</text>
</comment>
<feature type="region of interest" description="Disordered" evidence="10">
    <location>
        <begin position="35"/>
        <end position="67"/>
    </location>
</feature>
<evidence type="ECO:0000256" key="11">
    <source>
        <dbReference type="SAM" id="SignalP"/>
    </source>
</evidence>
<keyword evidence="6 8" id="KW-0472">Membrane</keyword>
<keyword evidence="2 8" id="KW-0813">Transport</keyword>
<evidence type="ECO:0000313" key="14">
    <source>
        <dbReference type="EMBL" id="PTM46238.1"/>
    </source>
</evidence>
<feature type="compositionally biased region" description="Low complexity" evidence="10">
    <location>
        <begin position="38"/>
        <end position="67"/>
    </location>
</feature>
<evidence type="ECO:0000256" key="2">
    <source>
        <dbReference type="ARBA" id="ARBA00022448"/>
    </source>
</evidence>
<keyword evidence="5 9" id="KW-0798">TonB box</keyword>
<dbReference type="PANTHER" id="PTHR47234:SF3">
    <property type="entry name" value="SECRETIN_TONB SHORT N-TERMINAL DOMAIN-CONTAINING PROTEIN"/>
    <property type="match status" value="1"/>
</dbReference>
<feature type="domain" description="TonB-dependent receptor plug" evidence="13">
    <location>
        <begin position="85"/>
        <end position="198"/>
    </location>
</feature>
<keyword evidence="14" id="KW-0675">Receptor</keyword>
<comment type="subcellular location">
    <subcellularLocation>
        <location evidence="1 8">Cell outer membrane</location>
        <topology evidence="1 8">Multi-pass membrane protein</topology>
    </subcellularLocation>
</comment>
<evidence type="ECO:0000256" key="10">
    <source>
        <dbReference type="SAM" id="MobiDB-lite"/>
    </source>
</evidence>
<evidence type="ECO:0000256" key="9">
    <source>
        <dbReference type="RuleBase" id="RU003357"/>
    </source>
</evidence>
<evidence type="ECO:0000256" key="3">
    <source>
        <dbReference type="ARBA" id="ARBA00022452"/>
    </source>
</evidence>